<dbReference type="Gene3D" id="1.10.560.10">
    <property type="entry name" value="GroEL-like equatorial domain"/>
    <property type="match status" value="2"/>
</dbReference>
<dbReference type="EMBL" id="JANJYJ010000006">
    <property type="protein sequence ID" value="KAK3204288.1"/>
    <property type="molecule type" value="Genomic_DNA"/>
</dbReference>
<gene>
    <name evidence="4" type="ORF">Dsin_018334</name>
</gene>
<evidence type="ECO:0000313" key="4">
    <source>
        <dbReference type="EMBL" id="KAK3204288.1"/>
    </source>
</evidence>
<name>A0AAE0A6K7_9ROSI</name>
<protein>
    <submittedName>
        <fullName evidence="4">Uncharacterized protein</fullName>
    </submittedName>
</protein>
<keyword evidence="2" id="KW-0143">Chaperone</keyword>
<dbReference type="InterPro" id="IPR001844">
    <property type="entry name" value="Cpn60/GroEL"/>
</dbReference>
<comment type="caution">
    <text evidence="4">The sequence shown here is derived from an EMBL/GenBank/DDBJ whole genome shotgun (WGS) entry which is preliminary data.</text>
</comment>
<dbReference type="SUPFAM" id="SSF54849">
    <property type="entry name" value="GroEL-intermediate domain like"/>
    <property type="match status" value="2"/>
</dbReference>
<dbReference type="Gene3D" id="3.30.260.10">
    <property type="entry name" value="TCP-1-like chaperonin intermediate domain"/>
    <property type="match status" value="2"/>
</dbReference>
<dbReference type="Gene3D" id="3.50.7.10">
    <property type="entry name" value="GroEL"/>
    <property type="match status" value="2"/>
</dbReference>
<organism evidence="4 5">
    <name type="scientific">Dipteronia sinensis</name>
    <dbReference type="NCBI Taxonomy" id="43782"/>
    <lineage>
        <taxon>Eukaryota</taxon>
        <taxon>Viridiplantae</taxon>
        <taxon>Streptophyta</taxon>
        <taxon>Embryophyta</taxon>
        <taxon>Tracheophyta</taxon>
        <taxon>Spermatophyta</taxon>
        <taxon>Magnoliopsida</taxon>
        <taxon>eudicotyledons</taxon>
        <taxon>Gunneridae</taxon>
        <taxon>Pentapetalae</taxon>
        <taxon>rosids</taxon>
        <taxon>malvids</taxon>
        <taxon>Sapindales</taxon>
        <taxon>Sapindaceae</taxon>
        <taxon>Hippocastanoideae</taxon>
        <taxon>Acereae</taxon>
        <taxon>Dipteronia</taxon>
    </lineage>
</organism>
<evidence type="ECO:0000256" key="1">
    <source>
        <dbReference type="ARBA" id="ARBA00006607"/>
    </source>
</evidence>
<dbReference type="Pfam" id="PF00118">
    <property type="entry name" value="Cpn60_TCP1"/>
    <property type="match status" value="1"/>
</dbReference>
<accession>A0AAE0A6K7</accession>
<comment type="similarity">
    <text evidence="1 3">Belongs to the chaperonin (HSP60) family.</text>
</comment>
<evidence type="ECO:0000256" key="3">
    <source>
        <dbReference type="RuleBase" id="RU000418"/>
    </source>
</evidence>
<dbReference type="PANTHER" id="PTHR45633">
    <property type="entry name" value="60 KDA HEAT SHOCK PROTEIN, MITOCHONDRIAL"/>
    <property type="match status" value="1"/>
</dbReference>
<dbReference type="InterPro" id="IPR002423">
    <property type="entry name" value="Cpn60/GroEL/TCP-1"/>
</dbReference>
<dbReference type="GO" id="GO:0042026">
    <property type="term" value="P:protein refolding"/>
    <property type="evidence" value="ECO:0007669"/>
    <property type="project" value="InterPro"/>
</dbReference>
<dbReference type="InterPro" id="IPR027413">
    <property type="entry name" value="GROEL-like_equatorial_sf"/>
</dbReference>
<dbReference type="Proteomes" id="UP001281410">
    <property type="component" value="Unassembled WGS sequence"/>
</dbReference>
<dbReference type="SUPFAM" id="SSF52029">
    <property type="entry name" value="GroEL apical domain-like"/>
    <property type="match status" value="1"/>
</dbReference>
<keyword evidence="5" id="KW-1185">Reference proteome</keyword>
<evidence type="ECO:0000313" key="5">
    <source>
        <dbReference type="Proteomes" id="UP001281410"/>
    </source>
</evidence>
<reference evidence="4" key="1">
    <citation type="journal article" date="2023" name="Plant J.">
        <title>Genome sequences and population genomics provide insights into the demographic history, inbreeding, and mutation load of two 'living fossil' tree species of Dipteronia.</title>
        <authorList>
            <person name="Feng Y."/>
            <person name="Comes H.P."/>
            <person name="Chen J."/>
            <person name="Zhu S."/>
            <person name="Lu R."/>
            <person name="Zhang X."/>
            <person name="Li P."/>
            <person name="Qiu J."/>
            <person name="Olsen K.M."/>
            <person name="Qiu Y."/>
        </authorList>
    </citation>
    <scope>NUCLEOTIDE SEQUENCE</scope>
    <source>
        <strain evidence="4">NBL</strain>
    </source>
</reference>
<evidence type="ECO:0000256" key="2">
    <source>
        <dbReference type="ARBA" id="ARBA00023186"/>
    </source>
</evidence>
<dbReference type="SUPFAM" id="SSF48592">
    <property type="entry name" value="GroEL equatorial domain-like"/>
    <property type="match status" value="1"/>
</dbReference>
<dbReference type="GO" id="GO:0005524">
    <property type="term" value="F:ATP binding"/>
    <property type="evidence" value="ECO:0007669"/>
    <property type="project" value="InterPro"/>
</dbReference>
<sequence>MAVDAPISDLKRRARMISTLEEITQVATFFANGEHEIGELIATAMERIGKEGIIIVSDESTLDNELEVVEGKRMKLGRGYMSPYFITNKKTQKCELQNPLILIYGKEISTFISIAYMFELVEKESREALVVAADVEGDALNLLFLSKNLGVSEQVIYKYPKRGNVNIEMFSTVKKLRTAMEKSDTMFERERAQERLSNLSDVALKVGGASKAEVGERKDMVEDALNATRAAVEEGIVPCGGVGLLYATKALENLQTQNDNQNQGIQNFQNAIKVLFLGIFFCQLIFRDLIAN</sequence>
<proteinExistence type="inferred from homology"/>
<dbReference type="InterPro" id="IPR027409">
    <property type="entry name" value="GroEL-like_apical_dom_sf"/>
</dbReference>
<dbReference type="AlphaFoldDB" id="A0AAE0A6K7"/>
<dbReference type="PRINTS" id="PR00298">
    <property type="entry name" value="CHAPERONIN60"/>
</dbReference>
<dbReference type="InterPro" id="IPR027410">
    <property type="entry name" value="TCP-1-like_intermed_sf"/>
</dbReference>
<dbReference type="GO" id="GO:0140662">
    <property type="term" value="F:ATP-dependent protein folding chaperone"/>
    <property type="evidence" value="ECO:0007669"/>
    <property type="project" value="InterPro"/>
</dbReference>